<dbReference type="GO" id="GO:0071949">
    <property type="term" value="F:FAD binding"/>
    <property type="evidence" value="ECO:0007669"/>
    <property type="project" value="InterPro"/>
</dbReference>
<dbReference type="PIRSF" id="PIRSF000136">
    <property type="entry name" value="LGO_GLO"/>
    <property type="match status" value="1"/>
</dbReference>
<organism evidence="5 6">
    <name type="scientific">Hyphomonas jannaschiana VP2</name>
    <dbReference type="NCBI Taxonomy" id="1280952"/>
    <lineage>
        <taxon>Bacteria</taxon>
        <taxon>Pseudomonadati</taxon>
        <taxon>Pseudomonadota</taxon>
        <taxon>Alphaproteobacteria</taxon>
        <taxon>Hyphomonadales</taxon>
        <taxon>Hyphomonadaceae</taxon>
        <taxon>Hyphomonas</taxon>
    </lineage>
</organism>
<dbReference type="InterPro" id="IPR006094">
    <property type="entry name" value="Oxid_FAD_bind_N"/>
</dbReference>
<dbReference type="PROSITE" id="PS51387">
    <property type="entry name" value="FAD_PCMH"/>
    <property type="match status" value="1"/>
</dbReference>
<dbReference type="GO" id="GO:0016020">
    <property type="term" value="C:membrane"/>
    <property type="evidence" value="ECO:0007669"/>
    <property type="project" value="InterPro"/>
</dbReference>
<dbReference type="Gene3D" id="3.30.43.10">
    <property type="entry name" value="Uridine Diphospho-n-acetylenolpyruvylglucosamine Reductase, domain 2"/>
    <property type="match status" value="1"/>
</dbReference>
<evidence type="ECO:0000256" key="3">
    <source>
        <dbReference type="ARBA" id="ARBA00023002"/>
    </source>
</evidence>
<dbReference type="InterPro" id="IPR016171">
    <property type="entry name" value="Vanillyl_alc_oxidase_C-sub2"/>
</dbReference>
<dbReference type="Gene3D" id="3.30.70.2520">
    <property type="match status" value="1"/>
</dbReference>
<dbReference type="OrthoDB" id="9800184at2"/>
<keyword evidence="2" id="KW-0274">FAD</keyword>
<evidence type="ECO:0000313" key="6">
    <source>
        <dbReference type="Proteomes" id="UP000024816"/>
    </source>
</evidence>
<dbReference type="PANTHER" id="PTHR43762:SF1">
    <property type="entry name" value="D-ARABINONO-1,4-LACTONE OXIDASE"/>
    <property type="match status" value="1"/>
</dbReference>
<dbReference type="PANTHER" id="PTHR43762">
    <property type="entry name" value="L-GULONOLACTONE OXIDASE"/>
    <property type="match status" value="1"/>
</dbReference>
<evidence type="ECO:0000313" key="5">
    <source>
        <dbReference type="EMBL" id="KCZ87469.1"/>
    </source>
</evidence>
<dbReference type="Pfam" id="PF01565">
    <property type="entry name" value="FAD_binding_4"/>
    <property type="match status" value="1"/>
</dbReference>
<proteinExistence type="predicted"/>
<dbReference type="PATRIC" id="fig|1280952.3.peg.2611"/>
<evidence type="ECO:0000259" key="4">
    <source>
        <dbReference type="PROSITE" id="PS51387"/>
    </source>
</evidence>
<dbReference type="InterPro" id="IPR006311">
    <property type="entry name" value="TAT_signal"/>
</dbReference>
<dbReference type="Gene3D" id="1.10.45.10">
    <property type="entry name" value="Vanillyl-alcohol Oxidase, Chain A, domain 4"/>
    <property type="match status" value="1"/>
</dbReference>
<dbReference type="Proteomes" id="UP000024816">
    <property type="component" value="Unassembled WGS sequence"/>
</dbReference>
<dbReference type="InterPro" id="IPR016166">
    <property type="entry name" value="FAD-bd_PCMH"/>
</dbReference>
<dbReference type="PROSITE" id="PS51318">
    <property type="entry name" value="TAT"/>
    <property type="match status" value="1"/>
</dbReference>
<keyword evidence="6" id="KW-1185">Reference proteome</keyword>
<sequence>MSTTRRAILFGTAGLAAAAAIPGVQYASWSMKDFTRDGYSPGLPPAPEGEVAWSNWSGIQQSTPRQIAVPATESDLSAALSGARRVRPVGSGHSFTALVPSEHLIVDASRFSGLISADKETGLATVGAGTRIRQAARELDQAGLALQNLPDVDVQTLAGSFSTSTHGTGRTLQPIHSHIEGFRMITADGTARDVTASSDPALFNAGRVSLGALGVITQYTLKCVPSYKLKRRVWVDTLDSIMDQAMDLSQQHRNFEFYYFPFTGLAAGISHDVYDGEVTGRISDEDEDTLAGLQSLRDMFGWAPWLRRRIAQGSLPKGLVEESTDTYWKLLATARPTKFNEMEYHIPLDNGLACLREIVAALETRKDAFFPVEVRMTAQDDAWLSPFNDGPRLSIATHAAVDEPYDYFFNMLEPIHRSHGGRPHWGKLHSLGKEDLVGLYPDFGNFLELRAALDPGGKFLNPHLAHLFGVDFDA</sequence>
<dbReference type="InterPro" id="IPR016169">
    <property type="entry name" value="FAD-bd_PCMH_sub2"/>
</dbReference>
<reference evidence="5 6" key="1">
    <citation type="journal article" date="2014" name="Antonie Van Leeuwenhoek">
        <title>Hyphomonas beringensis sp. nov. and Hyphomonas chukchiensis sp. nov., isolated from surface seawater of the Bering Sea and Chukchi Sea.</title>
        <authorList>
            <person name="Li C."/>
            <person name="Lai Q."/>
            <person name="Li G."/>
            <person name="Dong C."/>
            <person name="Wang J."/>
            <person name="Liao Y."/>
            <person name="Shao Z."/>
        </authorList>
    </citation>
    <scope>NUCLEOTIDE SEQUENCE [LARGE SCALE GENOMIC DNA]</scope>
    <source>
        <strain evidence="5 6">VP2</strain>
    </source>
</reference>
<feature type="domain" description="FAD-binding PCMH-type" evidence="4">
    <location>
        <begin position="60"/>
        <end position="226"/>
    </location>
</feature>
<dbReference type="Pfam" id="PF04030">
    <property type="entry name" value="ALO"/>
    <property type="match status" value="1"/>
</dbReference>
<dbReference type="EMBL" id="ARYJ01000008">
    <property type="protein sequence ID" value="KCZ87469.1"/>
    <property type="molecule type" value="Genomic_DNA"/>
</dbReference>
<dbReference type="SUPFAM" id="SSF56176">
    <property type="entry name" value="FAD-binding/transporter-associated domain-like"/>
    <property type="match status" value="1"/>
</dbReference>
<dbReference type="AlphaFoldDB" id="A0A059FA36"/>
<dbReference type="InterPro" id="IPR010031">
    <property type="entry name" value="FAD_lactone_oxidase-like"/>
</dbReference>
<name>A0A059FA36_9PROT</name>
<evidence type="ECO:0000256" key="1">
    <source>
        <dbReference type="ARBA" id="ARBA00022630"/>
    </source>
</evidence>
<dbReference type="InterPro" id="IPR016167">
    <property type="entry name" value="FAD-bd_PCMH_sub1"/>
</dbReference>
<dbReference type="InterPro" id="IPR036318">
    <property type="entry name" value="FAD-bd_PCMH-like_sf"/>
</dbReference>
<dbReference type="InterPro" id="IPR007173">
    <property type="entry name" value="ALO_C"/>
</dbReference>
<dbReference type="eggNOG" id="COG0277">
    <property type="taxonomic scope" value="Bacteria"/>
</dbReference>
<protein>
    <submittedName>
        <fullName evidence="5">Oxidoreductase, FAD-binding protein</fullName>
    </submittedName>
</protein>
<dbReference type="GO" id="GO:0003885">
    <property type="term" value="F:D-arabinono-1,4-lactone oxidase activity"/>
    <property type="evidence" value="ECO:0007669"/>
    <property type="project" value="InterPro"/>
</dbReference>
<dbReference type="STRING" id="1280952.HJA_13055"/>
<dbReference type="RefSeq" id="WP_035583008.1">
    <property type="nucleotide sequence ID" value="NZ_ARYJ01000008.1"/>
</dbReference>
<dbReference type="Gene3D" id="3.30.465.10">
    <property type="match status" value="1"/>
</dbReference>
<keyword evidence="3" id="KW-0560">Oxidoreductase</keyword>
<comment type="caution">
    <text evidence="5">The sequence shown here is derived from an EMBL/GenBank/DDBJ whole genome shotgun (WGS) entry which is preliminary data.</text>
</comment>
<gene>
    <name evidence="5" type="ORF">HJA_13055</name>
</gene>
<keyword evidence="1" id="KW-0285">Flavoprotein</keyword>
<accession>A0A059FA36</accession>
<dbReference type="NCBIfam" id="TIGR01679">
    <property type="entry name" value="bact_FAD_ox"/>
    <property type="match status" value="1"/>
</dbReference>
<evidence type="ECO:0000256" key="2">
    <source>
        <dbReference type="ARBA" id="ARBA00022827"/>
    </source>
</evidence>